<reference evidence="2 3" key="1">
    <citation type="submission" date="2019-12" db="EMBL/GenBank/DDBJ databases">
        <title>Genomic-based taxomic classification of the family Erythrobacteraceae.</title>
        <authorList>
            <person name="Xu L."/>
        </authorList>
    </citation>
    <scope>NUCLEOTIDE SEQUENCE [LARGE SCALE GENOMIC DNA]</scope>
    <source>
        <strain evidence="2 3">KCTC 52259</strain>
    </source>
</reference>
<evidence type="ECO:0000313" key="3">
    <source>
        <dbReference type="Proteomes" id="UP000473531"/>
    </source>
</evidence>
<dbReference type="Gene3D" id="1.10.1740.10">
    <property type="match status" value="1"/>
</dbReference>
<evidence type="ECO:0000256" key="1">
    <source>
        <dbReference type="SAM" id="MobiDB-lite"/>
    </source>
</evidence>
<organism evidence="2 3">
    <name type="scientific">Allopontixanthobacter confluentis</name>
    <dbReference type="NCBI Taxonomy" id="1849021"/>
    <lineage>
        <taxon>Bacteria</taxon>
        <taxon>Pseudomonadati</taxon>
        <taxon>Pseudomonadota</taxon>
        <taxon>Alphaproteobacteria</taxon>
        <taxon>Sphingomonadales</taxon>
        <taxon>Erythrobacteraceae</taxon>
        <taxon>Allopontixanthobacter</taxon>
    </lineage>
</organism>
<proteinExistence type="predicted"/>
<dbReference type="GO" id="GO:0003700">
    <property type="term" value="F:DNA-binding transcription factor activity"/>
    <property type="evidence" value="ECO:0007669"/>
    <property type="project" value="InterPro"/>
</dbReference>
<sequence>MSAHSDAMEREVAAIIAINEGAIGAGRSRTLRENIAVDRHFSQLMIILGGRIRHFTKVYGLTDMRDDAQQACAIAIHRAIESYDPEQARFTTFVTWQLRGELQGLRHRVRLDQRESAKKMGARTVSLEPHNAGTELEFTIHDENAQERTEAGASQLMAARCANALLDEWEQAMRARDKRHASLALNAKLAFERGIVTRFLTDTPEPQEDDTLTGEQKRQVTRRVLRHCSQLAGSQMTGSQWRQTSELQLAAATR</sequence>
<feature type="region of interest" description="Disordered" evidence="1">
    <location>
        <begin position="235"/>
        <end position="254"/>
    </location>
</feature>
<feature type="compositionally biased region" description="Polar residues" evidence="1">
    <location>
        <begin position="235"/>
        <end position="247"/>
    </location>
</feature>
<dbReference type="OrthoDB" id="7427418at2"/>
<accession>A0A6L7GIJ6</accession>
<keyword evidence="3" id="KW-1185">Reference proteome</keyword>
<dbReference type="Proteomes" id="UP000473531">
    <property type="component" value="Unassembled WGS sequence"/>
</dbReference>
<dbReference type="GO" id="GO:0006352">
    <property type="term" value="P:DNA-templated transcription initiation"/>
    <property type="evidence" value="ECO:0007669"/>
    <property type="project" value="InterPro"/>
</dbReference>
<name>A0A6L7GIJ6_9SPHN</name>
<dbReference type="AlphaFoldDB" id="A0A6L7GIJ6"/>
<gene>
    <name evidence="2" type="ORF">GRI44_10230</name>
</gene>
<comment type="caution">
    <text evidence="2">The sequence shown here is derived from an EMBL/GenBank/DDBJ whole genome shotgun (WGS) entry which is preliminary data.</text>
</comment>
<dbReference type="EMBL" id="WTYU01000002">
    <property type="protein sequence ID" value="MXP15124.1"/>
    <property type="molecule type" value="Genomic_DNA"/>
</dbReference>
<evidence type="ECO:0000313" key="2">
    <source>
        <dbReference type="EMBL" id="MXP15124.1"/>
    </source>
</evidence>
<dbReference type="SUPFAM" id="SSF88946">
    <property type="entry name" value="Sigma2 domain of RNA polymerase sigma factors"/>
    <property type="match status" value="1"/>
</dbReference>
<dbReference type="RefSeq" id="WP_160601693.1">
    <property type="nucleotide sequence ID" value="NZ_WTYU01000002.1"/>
</dbReference>
<dbReference type="InterPro" id="IPR013325">
    <property type="entry name" value="RNA_pol_sigma_r2"/>
</dbReference>
<protein>
    <submittedName>
        <fullName evidence="2">Sigma-70 family RNA polymerase sigma factor</fullName>
    </submittedName>
</protein>